<dbReference type="EMBL" id="AYYY01000005">
    <property type="protein sequence ID" value="KRM62534.1"/>
    <property type="molecule type" value="Genomic_DNA"/>
</dbReference>
<proteinExistence type="predicted"/>
<evidence type="ECO:0000313" key="2">
    <source>
        <dbReference type="Proteomes" id="UP000051733"/>
    </source>
</evidence>
<gene>
    <name evidence="1" type="ORF">FC26_GL002110</name>
</gene>
<protein>
    <submittedName>
        <fullName evidence="1">Uncharacterized protein</fullName>
    </submittedName>
</protein>
<dbReference type="AlphaFoldDB" id="A0A0R2AFN2"/>
<dbReference type="Proteomes" id="UP000051733">
    <property type="component" value="Unassembled WGS sequence"/>
</dbReference>
<reference evidence="1 2" key="1">
    <citation type="journal article" date="2015" name="Genome Announc.">
        <title>Expanding the biotechnology potential of lactobacilli through comparative genomics of 213 strains and associated genera.</title>
        <authorList>
            <person name="Sun Z."/>
            <person name="Harris H.M."/>
            <person name="McCann A."/>
            <person name="Guo C."/>
            <person name="Argimon S."/>
            <person name="Zhang W."/>
            <person name="Yang X."/>
            <person name="Jeffery I.B."/>
            <person name="Cooney J.C."/>
            <person name="Kagawa T.F."/>
            <person name="Liu W."/>
            <person name="Song Y."/>
            <person name="Salvetti E."/>
            <person name="Wrobel A."/>
            <person name="Rasinkangas P."/>
            <person name="Parkhill J."/>
            <person name="Rea M.C."/>
            <person name="O'Sullivan O."/>
            <person name="Ritari J."/>
            <person name="Douillard F.P."/>
            <person name="Paul Ross R."/>
            <person name="Yang R."/>
            <person name="Briner A.E."/>
            <person name="Felis G.E."/>
            <person name="de Vos W.M."/>
            <person name="Barrangou R."/>
            <person name="Klaenhammer T.R."/>
            <person name="Caufield P.W."/>
            <person name="Cui Y."/>
            <person name="Zhang H."/>
            <person name="O'Toole P.W."/>
        </authorList>
    </citation>
    <scope>NUCLEOTIDE SEQUENCE [LARGE SCALE GENOMIC DNA]</scope>
    <source>
        <strain evidence="1 2">DSM 20634</strain>
    </source>
</reference>
<sequence length="59" mass="6271">MTTRNSSASTAPPIAVQPIDSPLGCQMTNNNVSKNIKTAKKTCIIPPNYQNQGIATLIN</sequence>
<evidence type="ECO:0000313" key="1">
    <source>
        <dbReference type="EMBL" id="KRM62534.1"/>
    </source>
</evidence>
<comment type="caution">
    <text evidence="1">The sequence shown here is derived from an EMBL/GenBank/DDBJ whole genome shotgun (WGS) entry which is preliminary data.</text>
</comment>
<organism evidence="1 2">
    <name type="scientific">Paucilactobacillus vaccinostercus DSM 20634</name>
    <dbReference type="NCBI Taxonomy" id="1423813"/>
    <lineage>
        <taxon>Bacteria</taxon>
        <taxon>Bacillati</taxon>
        <taxon>Bacillota</taxon>
        <taxon>Bacilli</taxon>
        <taxon>Lactobacillales</taxon>
        <taxon>Lactobacillaceae</taxon>
        <taxon>Paucilactobacillus</taxon>
    </lineage>
</organism>
<name>A0A0R2AFN2_9LACO</name>
<accession>A0A0R2AFN2</accession>
<keyword evidence="2" id="KW-1185">Reference proteome</keyword>